<dbReference type="InterPro" id="IPR011990">
    <property type="entry name" value="TPR-like_helical_dom_sf"/>
</dbReference>
<protein>
    <recommendedName>
        <fullName evidence="6">Pentacotripeptide-repeat region of PRORP domain-containing protein</fullName>
    </recommendedName>
</protein>
<dbReference type="PANTHER" id="PTHR46128">
    <property type="entry name" value="MITOCHONDRIAL GROUP I INTRON SPLICING FACTOR CCM1"/>
    <property type="match status" value="1"/>
</dbReference>
<accession>A0A6A6W2W8</accession>
<dbReference type="InterPro" id="IPR050872">
    <property type="entry name" value="PPR_P_subfamily"/>
</dbReference>
<feature type="compositionally biased region" description="Polar residues" evidence="3">
    <location>
        <begin position="297"/>
        <end position="306"/>
    </location>
</feature>
<dbReference type="Pfam" id="PF13041">
    <property type="entry name" value="PPR_2"/>
    <property type="match status" value="1"/>
</dbReference>
<dbReference type="Proteomes" id="UP000799437">
    <property type="component" value="Unassembled WGS sequence"/>
</dbReference>
<evidence type="ECO:0000256" key="2">
    <source>
        <dbReference type="PROSITE-ProRule" id="PRU00708"/>
    </source>
</evidence>
<organism evidence="4 5">
    <name type="scientific">Pseudovirgaria hyperparasitica</name>
    <dbReference type="NCBI Taxonomy" id="470096"/>
    <lineage>
        <taxon>Eukaryota</taxon>
        <taxon>Fungi</taxon>
        <taxon>Dikarya</taxon>
        <taxon>Ascomycota</taxon>
        <taxon>Pezizomycotina</taxon>
        <taxon>Dothideomycetes</taxon>
        <taxon>Dothideomycetes incertae sedis</taxon>
        <taxon>Acrospermales</taxon>
        <taxon>Acrospermaceae</taxon>
        <taxon>Pseudovirgaria</taxon>
    </lineage>
</organism>
<keyword evidence="5" id="KW-1185">Reference proteome</keyword>
<feature type="region of interest" description="Disordered" evidence="3">
    <location>
        <begin position="127"/>
        <end position="155"/>
    </location>
</feature>
<evidence type="ECO:0000313" key="5">
    <source>
        <dbReference type="Proteomes" id="UP000799437"/>
    </source>
</evidence>
<feature type="region of interest" description="Disordered" evidence="3">
    <location>
        <begin position="1130"/>
        <end position="1162"/>
    </location>
</feature>
<dbReference type="RefSeq" id="XP_033599356.1">
    <property type="nucleotide sequence ID" value="XM_033748674.1"/>
</dbReference>
<evidence type="ECO:0000256" key="3">
    <source>
        <dbReference type="SAM" id="MobiDB-lite"/>
    </source>
</evidence>
<gene>
    <name evidence="4" type="ORF">EJ05DRAFT_517263</name>
</gene>
<sequence length="1162" mass="132654">MTLKLGPTGLNKTDTAHAQHLDLTHIAIQSLLLLGMYSSHVCKSCHARLWRHWRISRVTIATRKLHSTLPPLSNSHDRWPLADDTVQQASNTTDSQGYSDDIFENYMKYHNGRGRYSRFSAPVLAVEEEPDSERQDLRNSDPERIRKPLHRSNQQADRPILEHIDDAPVILHAKPHDKVSKSPANGNRREIAGVVPLKNGLAGKHIVKPLQPPTWKRPALGVGYEAQEVAHMPTEQAEPKEMRYGSLLRSTKDPQVSYDQTHHPVFERSEVQNDNVDNSEYKKPYGNASQRSERDNITQSTSNTQARSRHGDLLSRDEMTNIVPARPPVITHTSGDTQRPAARPKVTASSVHGRDNRDVGPIAIFSNLPVAQIARRWAYFNENFTSRDCPAFKTPTYNDMKHLAKMSPFAYLLIDITKAWCSGKRAGVPRPVDALERMLTIGVFDGDRIWSELLDQTTKHLLQISCSDKPKDSASLLAVVDLWKAFCFHHRSSDSSPAPAPNDWAFLPPRQPNITLRAPKFSQLMKQSLPLVVMGYHSFEKLCGAALLTNCLLIHEQSTFNISETQRAEYWPFVKFISSMICDSYTHHMWAQLEMSSTVLQQNRLAVEKWQPRIRNIKQDAHFVVAEYTNYVTRRQPKKFITSHVSDGASQVEMISARLESRIGRAMEAQDLPHVQKLWSRVQAELDNTTGQSNTTIPVDTIVQFLKAFMKLKDMSNTIRVWNTMQKQGTKPTEWVWQAVLSGCNDLRDPEALDIFWQKMLDSGFQPTSRIWVTRIHSIMMLRDVSDGLQLIQDIGNSWTASCERLKAYEAQRQRSKPTKNLGPPPTLTVRPNIEMINAALKAISDKNRSWELVERLLEWAKAFGLEVTAWTYNPMIRMAFRKGDAVKGYELIDEMQSKGIEPDQATYALLVNAMFRVSLFEDSQPEVFVQKNIEDLLDDLKEKKALNKYTFTALVDGLIRHNQMRAVEIVLRVLVKSEQWIPATIFTALARHYFDQEHPDIFKLDALWNRANSRYAYIDNIFMDRMIEGWARLDEIGKMREVLSRMVRTGQQPGWRALHNMINAHARQGDYSAVAQIVHDVDNKLTPPTSHREDRQFQNQFWHFVSKLQEAKLLDVSDVLATQRRHWNSQTTNPHFDSMSSSDGSSENTPVDALTAVVSNA</sequence>
<dbReference type="EMBL" id="ML996574">
    <property type="protein sequence ID" value="KAF2756905.1"/>
    <property type="molecule type" value="Genomic_DNA"/>
</dbReference>
<name>A0A6A6W2W8_9PEZI</name>
<comment type="similarity">
    <text evidence="1">Belongs to the PPR family. P subfamily.</text>
</comment>
<dbReference type="GeneID" id="54489728"/>
<feature type="region of interest" description="Disordered" evidence="3">
    <location>
        <begin position="264"/>
        <end position="312"/>
    </location>
</feature>
<dbReference type="PROSITE" id="PS51375">
    <property type="entry name" value="PPR"/>
    <property type="match status" value="1"/>
</dbReference>
<proteinExistence type="inferred from homology"/>
<dbReference type="PANTHER" id="PTHR46128:SF329">
    <property type="entry name" value="MITOCHONDRIAL GROUP I INTRON SPLICING FACTOR DMR1"/>
    <property type="match status" value="1"/>
</dbReference>
<dbReference type="NCBIfam" id="TIGR00756">
    <property type="entry name" value="PPR"/>
    <property type="match status" value="1"/>
</dbReference>
<feature type="compositionally biased region" description="Basic and acidic residues" evidence="3">
    <location>
        <begin position="132"/>
        <end position="146"/>
    </location>
</feature>
<feature type="repeat" description="PPR" evidence="2">
    <location>
        <begin position="869"/>
        <end position="903"/>
    </location>
</feature>
<dbReference type="InterPro" id="IPR002885">
    <property type="entry name" value="PPR_rpt"/>
</dbReference>
<dbReference type="AlphaFoldDB" id="A0A6A6W2W8"/>
<evidence type="ECO:0008006" key="6">
    <source>
        <dbReference type="Google" id="ProtNLM"/>
    </source>
</evidence>
<reference evidence="4" key="1">
    <citation type="journal article" date="2020" name="Stud. Mycol.">
        <title>101 Dothideomycetes genomes: a test case for predicting lifestyles and emergence of pathogens.</title>
        <authorList>
            <person name="Haridas S."/>
            <person name="Albert R."/>
            <person name="Binder M."/>
            <person name="Bloem J."/>
            <person name="Labutti K."/>
            <person name="Salamov A."/>
            <person name="Andreopoulos B."/>
            <person name="Baker S."/>
            <person name="Barry K."/>
            <person name="Bills G."/>
            <person name="Bluhm B."/>
            <person name="Cannon C."/>
            <person name="Castanera R."/>
            <person name="Culley D."/>
            <person name="Daum C."/>
            <person name="Ezra D."/>
            <person name="Gonzalez J."/>
            <person name="Henrissat B."/>
            <person name="Kuo A."/>
            <person name="Liang C."/>
            <person name="Lipzen A."/>
            <person name="Lutzoni F."/>
            <person name="Magnuson J."/>
            <person name="Mondo S."/>
            <person name="Nolan M."/>
            <person name="Ohm R."/>
            <person name="Pangilinan J."/>
            <person name="Park H.-J."/>
            <person name="Ramirez L."/>
            <person name="Alfaro M."/>
            <person name="Sun H."/>
            <person name="Tritt A."/>
            <person name="Yoshinaga Y."/>
            <person name="Zwiers L.-H."/>
            <person name="Turgeon B."/>
            <person name="Goodwin S."/>
            <person name="Spatafora J."/>
            <person name="Crous P."/>
            <person name="Grigoriev I."/>
        </authorList>
    </citation>
    <scope>NUCLEOTIDE SEQUENCE</scope>
    <source>
        <strain evidence="4">CBS 121739</strain>
    </source>
</reference>
<evidence type="ECO:0000313" key="4">
    <source>
        <dbReference type="EMBL" id="KAF2756905.1"/>
    </source>
</evidence>
<dbReference type="OrthoDB" id="185373at2759"/>
<feature type="region of interest" description="Disordered" evidence="3">
    <location>
        <begin position="326"/>
        <end position="353"/>
    </location>
</feature>
<feature type="compositionally biased region" description="Low complexity" evidence="3">
    <location>
        <begin position="1138"/>
        <end position="1147"/>
    </location>
</feature>
<dbReference type="Gene3D" id="1.25.40.10">
    <property type="entry name" value="Tetratricopeptide repeat domain"/>
    <property type="match status" value="3"/>
</dbReference>
<evidence type="ECO:0000256" key="1">
    <source>
        <dbReference type="ARBA" id="ARBA00007626"/>
    </source>
</evidence>